<evidence type="ECO:0008006" key="4">
    <source>
        <dbReference type="Google" id="ProtNLM"/>
    </source>
</evidence>
<evidence type="ECO:0000256" key="1">
    <source>
        <dbReference type="SAM" id="Phobius"/>
    </source>
</evidence>
<evidence type="ECO:0000313" key="3">
    <source>
        <dbReference type="Proteomes" id="UP000254764"/>
    </source>
</evidence>
<dbReference type="Proteomes" id="UP000254764">
    <property type="component" value="Unassembled WGS sequence"/>
</dbReference>
<organism evidence="2 3">
    <name type="scientific">Ciceribacter selenitireducens ATCC BAA-1503</name>
    <dbReference type="NCBI Taxonomy" id="1336235"/>
    <lineage>
        <taxon>Bacteria</taxon>
        <taxon>Pseudomonadati</taxon>
        <taxon>Pseudomonadota</taxon>
        <taxon>Alphaproteobacteria</taxon>
        <taxon>Hyphomicrobiales</taxon>
        <taxon>Rhizobiaceae</taxon>
        <taxon>Ciceribacter</taxon>
    </lineage>
</organism>
<keyword evidence="1" id="KW-0812">Transmembrane</keyword>
<dbReference type="AlphaFoldDB" id="A0A376AHI1"/>
<feature type="transmembrane region" description="Helical" evidence="1">
    <location>
        <begin position="309"/>
        <end position="328"/>
    </location>
</feature>
<feature type="transmembrane region" description="Helical" evidence="1">
    <location>
        <begin position="6"/>
        <end position="22"/>
    </location>
</feature>
<reference evidence="3" key="1">
    <citation type="submission" date="2018-07" db="EMBL/GenBank/DDBJ databases">
        <authorList>
            <person name="Peiro R."/>
            <person name="Begona"/>
            <person name="Cbmso G."/>
            <person name="Lopez M."/>
            <person name="Gonzalez S."/>
        </authorList>
    </citation>
    <scope>NUCLEOTIDE SEQUENCE [LARGE SCALE GENOMIC DNA]</scope>
</reference>
<dbReference type="RefSeq" id="WP_115669938.1">
    <property type="nucleotide sequence ID" value="NZ_UEYP01000003.1"/>
</dbReference>
<feature type="transmembrane region" description="Helical" evidence="1">
    <location>
        <begin position="225"/>
        <end position="244"/>
    </location>
</feature>
<feature type="transmembrane region" description="Helical" evidence="1">
    <location>
        <begin position="363"/>
        <end position="382"/>
    </location>
</feature>
<keyword evidence="1" id="KW-0472">Membrane</keyword>
<proteinExistence type="predicted"/>
<gene>
    <name evidence="2" type="ORF">RHIZ70_3000</name>
</gene>
<dbReference type="OrthoDB" id="7842515at2"/>
<keyword evidence="1" id="KW-1133">Transmembrane helix</keyword>
<dbReference type="EMBL" id="UEYP01000003">
    <property type="protein sequence ID" value="SSC67292.1"/>
    <property type="molecule type" value="Genomic_DNA"/>
</dbReference>
<keyword evidence="3" id="KW-1185">Reference proteome</keyword>
<feature type="transmembrane region" description="Helical" evidence="1">
    <location>
        <begin position="186"/>
        <end position="213"/>
    </location>
</feature>
<protein>
    <recommendedName>
        <fullName evidence="4">Oligosaccharide repeat unit polymerase</fullName>
    </recommendedName>
</protein>
<name>A0A376AHI1_9HYPH</name>
<feature type="transmembrane region" description="Helical" evidence="1">
    <location>
        <begin position="34"/>
        <end position="51"/>
    </location>
</feature>
<feature type="transmembrane region" description="Helical" evidence="1">
    <location>
        <begin position="152"/>
        <end position="174"/>
    </location>
</feature>
<feature type="transmembrane region" description="Helical" evidence="1">
    <location>
        <begin position="389"/>
        <end position="406"/>
    </location>
</feature>
<sequence>MDGVLLVVYIVTFSCAIAYACSIRLDHIGFEDGVLIGLLFFILAPVTIALIEGGISSLSMLAGPFRPLHDHVTSVQICIGCFLIIAFHWLTRRLIRPARRGRGPVDRKHGGKLVIGLFMAIYVVCNMIYFLSSGKIAGGHWQGNLEVGLKNNLLLIVIGNFSNVFRGAIFGVLYNSYTKNLATKKTVILVGFMVVAFDVLTTFNRITAAYYAITLLLVYRRHFPVIALASIPVLPVVGYLSMIWSSLRGLAIVDGYSLSGFANAASVVNSAITSGAMQFGQSINGIFDSENIIVLDWIVKNTGEQFPILYGYTFFLRPITVLIPSFFWPEKPGVFGVMVGGHLQGISGLALNSTIFGEAFGNFYYFWPIPLFLMLLVLSFIFTRLSRRWPFIDGASFFVGFALWRFDMSFAFISLLGLSGVIVAWTLINRFFARSRSRHRRPLRAPPAVIGGRMPPRSWMEGNTCQR</sequence>
<feature type="transmembrane region" description="Helical" evidence="1">
    <location>
        <begin position="412"/>
        <end position="432"/>
    </location>
</feature>
<feature type="transmembrane region" description="Helical" evidence="1">
    <location>
        <begin position="71"/>
        <end position="90"/>
    </location>
</feature>
<accession>A0A376AHI1</accession>
<feature type="transmembrane region" description="Helical" evidence="1">
    <location>
        <begin position="111"/>
        <end position="132"/>
    </location>
</feature>
<evidence type="ECO:0000313" key="2">
    <source>
        <dbReference type="EMBL" id="SSC67292.1"/>
    </source>
</evidence>